<feature type="region of interest" description="Disordered" evidence="3">
    <location>
        <begin position="592"/>
        <end position="631"/>
    </location>
</feature>
<feature type="compositionally biased region" description="Polar residues" evidence="3">
    <location>
        <begin position="911"/>
        <end position="928"/>
    </location>
</feature>
<feature type="region of interest" description="Disordered" evidence="3">
    <location>
        <begin position="14"/>
        <end position="33"/>
    </location>
</feature>
<dbReference type="PROSITE" id="PS50106">
    <property type="entry name" value="PDZ"/>
    <property type="match status" value="1"/>
</dbReference>
<feature type="domain" description="C2" evidence="4">
    <location>
        <begin position="981"/>
        <end position="1113"/>
    </location>
</feature>
<evidence type="ECO:0000256" key="1">
    <source>
        <dbReference type="ARBA" id="ARBA00023018"/>
    </source>
</evidence>
<dbReference type="InterPro" id="IPR041282">
    <property type="entry name" value="FYVE_2"/>
</dbReference>
<gene>
    <name evidence="8" type="primary">LOC101847536</name>
</gene>
<feature type="compositionally biased region" description="Polar residues" evidence="3">
    <location>
        <begin position="870"/>
        <end position="879"/>
    </location>
</feature>
<dbReference type="Pfam" id="PF02318">
    <property type="entry name" value="FYVE_2"/>
    <property type="match status" value="1"/>
</dbReference>
<dbReference type="Gene3D" id="2.30.42.10">
    <property type="match status" value="1"/>
</dbReference>
<dbReference type="GeneID" id="101847536"/>
<feature type="region of interest" description="Disordered" evidence="3">
    <location>
        <begin position="774"/>
        <end position="843"/>
    </location>
</feature>
<proteinExistence type="predicted"/>
<dbReference type="InterPro" id="IPR000008">
    <property type="entry name" value="C2_dom"/>
</dbReference>
<dbReference type="Gene3D" id="3.30.40.10">
    <property type="entry name" value="Zinc/RING finger domain, C3HC4 (zinc finger)"/>
    <property type="match status" value="1"/>
</dbReference>
<dbReference type="RefSeq" id="XP_012944640.1">
    <property type="nucleotide sequence ID" value="XM_013089186.2"/>
</dbReference>
<feature type="compositionally biased region" description="Low complexity" evidence="3">
    <location>
        <begin position="789"/>
        <end position="800"/>
    </location>
</feature>
<dbReference type="InterPro" id="IPR001478">
    <property type="entry name" value="PDZ"/>
</dbReference>
<dbReference type="Proteomes" id="UP000694888">
    <property type="component" value="Unplaced"/>
</dbReference>
<feature type="compositionally biased region" description="Basic and acidic residues" evidence="3">
    <location>
        <begin position="251"/>
        <end position="261"/>
    </location>
</feature>
<dbReference type="InterPro" id="IPR039032">
    <property type="entry name" value="Rim-like"/>
</dbReference>
<feature type="compositionally biased region" description="Basic residues" evidence="3">
    <location>
        <begin position="288"/>
        <end position="303"/>
    </location>
</feature>
<dbReference type="PANTHER" id="PTHR12157:SF24">
    <property type="entry name" value="FIFE, ISOFORM D"/>
    <property type="match status" value="1"/>
</dbReference>
<dbReference type="InterPro" id="IPR011011">
    <property type="entry name" value="Znf_FYVE_PHD"/>
</dbReference>
<feature type="compositionally biased region" description="Polar residues" evidence="3">
    <location>
        <begin position="823"/>
        <end position="833"/>
    </location>
</feature>
<evidence type="ECO:0000256" key="2">
    <source>
        <dbReference type="ARBA" id="ARBA00034103"/>
    </source>
</evidence>
<dbReference type="SUPFAM" id="SSF49562">
    <property type="entry name" value="C2 domain (Calcium/lipid-binding domain, CaLB)"/>
    <property type="match status" value="2"/>
</dbReference>
<feature type="region of interest" description="Disordered" evidence="3">
    <location>
        <begin position="445"/>
        <end position="495"/>
    </location>
</feature>
<feature type="compositionally biased region" description="Basic and acidic residues" evidence="3">
    <location>
        <begin position="472"/>
        <end position="495"/>
    </location>
</feature>
<dbReference type="SUPFAM" id="SSF50156">
    <property type="entry name" value="PDZ domain-like"/>
    <property type="match status" value="1"/>
</dbReference>
<dbReference type="SMART" id="SM00239">
    <property type="entry name" value="C2"/>
    <property type="match status" value="2"/>
</dbReference>
<feature type="region of interest" description="Disordered" evidence="3">
    <location>
        <begin position="285"/>
        <end position="391"/>
    </location>
</feature>
<sequence length="1132" mass="125874">MTFLLKKVIKPWGSSKDSRLSVPEKPVCPPSPDLSHLTPDEISVINDVIRRQEEFDRQEAYRIKKLKDELDGLQQQLVQRSESALQDRKQVDLRLCRLCFKTKFADGVGRVCHDCQQRVCSNCGAFSKPRWNAKKNKNVRGRWRCKLCSVRREVLCRTGGWYHATPDSSEGIRNKLSLALDPEAETDAGSSTCQGNGTNMEDSEHYPSGNRTDSELLRRIPTHATNGGMRRVPPGTKRFNRRRSIPPDSAGGKDEKLGKDKKSDERLFLVDDDDDNDSLDSMILERRMSRKRRQEKKQRRKWRAGQDASLESLPVSDRPPSCSSGSGEMVQSPQSDVSCPVKGRSGQRRDSVTRPLWGHSSSLNTSIADRRPSPIQEAKGGYSDTDSETSSVFSSFRDSSFSDNGTCSPYPGPLLLRIIRQDAVSLNSSCFSLASANTDSRCGGLGARSQMGSSDPLSARSRDSLRATSPVVHERKVISSKSKESPKGGSEKSLTRWKNEGFDNCFVFTLHHTPGKEPPYGIKLTGGIVDSGHVGRTVITWVSPDLKSMLGPGHEILEWNGERLRGQTFDQVVTTVSNVQPHVQIVLDRPECRPDEGKTAPEEVMKPSQSLDRTATWSPTIDQAGKGGKRRMLPKTPVEIKRRTRRVHGELQLRLHYQAQRASLAVTVLRARHLCPTYHIDPAPPSPFVVISLVPFKRGRDSMETEIKASNTQPEWEQTFLMTGITLTELATKSVQVTVWNYETSADAFMGEVLLDLAQAPLDNEAAWYKLEEHDENSARLPPRRRSHSASMSASLTSGSFRDSLLTSPTASPEVPSLRQHRQSPCSIRSASISPVPFGSASRVGSREFHLNSAFQPDSFTTKVRRKMRSTVNKMSSLSLIEKKDNAGSDESYHSDAHRGPNDRSDRSGAHSRSPSLMKRGQNSSHQSMDLLAPPQAPSRTNSSSSFFISDDEESQGRFSTSPVAPDRPAPDGDDITSTLGPGQIPPKPSAETSVCGNIKLGFMVSKGQLEVDIICAVGLHRSGQTYPPDTYVKTYLVEGKKVIQRKKTLIVKSSCDPLYRKKVKYSACNVHGRIMKVNIWEKAGSFEKKLCRGEVLVKLDCLDLSKHTMAWYKLFEINSTDYGSDEFLNSW</sequence>
<evidence type="ECO:0000259" key="5">
    <source>
        <dbReference type="PROSITE" id="PS50106"/>
    </source>
</evidence>
<protein>
    <submittedName>
        <fullName evidence="8">Regulating synaptic membrane exocytosis protein 2</fullName>
    </submittedName>
</protein>
<organism evidence="7 8">
    <name type="scientific">Aplysia californica</name>
    <name type="common">California sea hare</name>
    <dbReference type="NCBI Taxonomy" id="6500"/>
    <lineage>
        <taxon>Eukaryota</taxon>
        <taxon>Metazoa</taxon>
        <taxon>Spiralia</taxon>
        <taxon>Lophotrochozoa</taxon>
        <taxon>Mollusca</taxon>
        <taxon>Gastropoda</taxon>
        <taxon>Heterobranchia</taxon>
        <taxon>Euthyneura</taxon>
        <taxon>Tectipleura</taxon>
        <taxon>Aplysiida</taxon>
        <taxon>Aplysioidea</taxon>
        <taxon>Aplysiidae</taxon>
        <taxon>Aplysia</taxon>
    </lineage>
</organism>
<dbReference type="InterPro" id="IPR010911">
    <property type="entry name" value="Rab_BD"/>
</dbReference>
<dbReference type="InterPro" id="IPR013083">
    <property type="entry name" value="Znf_RING/FYVE/PHD"/>
</dbReference>
<dbReference type="InterPro" id="IPR036034">
    <property type="entry name" value="PDZ_sf"/>
</dbReference>
<dbReference type="Gene3D" id="2.60.40.150">
    <property type="entry name" value="C2 domain"/>
    <property type="match status" value="2"/>
</dbReference>
<evidence type="ECO:0000313" key="8">
    <source>
        <dbReference type="RefSeq" id="XP_012944640.1"/>
    </source>
</evidence>
<evidence type="ECO:0000259" key="6">
    <source>
        <dbReference type="PROSITE" id="PS50916"/>
    </source>
</evidence>
<feature type="compositionally biased region" description="Polar residues" evidence="3">
    <location>
        <begin position="321"/>
        <end position="337"/>
    </location>
</feature>
<feature type="region of interest" description="Disordered" evidence="3">
    <location>
        <begin position="868"/>
        <end position="991"/>
    </location>
</feature>
<dbReference type="SUPFAM" id="SSF57903">
    <property type="entry name" value="FYVE/PHD zinc finger"/>
    <property type="match status" value="1"/>
</dbReference>
<feature type="region of interest" description="Disordered" evidence="3">
    <location>
        <begin position="182"/>
        <end position="261"/>
    </location>
</feature>
<dbReference type="InterPro" id="IPR035892">
    <property type="entry name" value="C2_domain_sf"/>
</dbReference>
<feature type="compositionally biased region" description="Basic and acidic residues" evidence="3">
    <location>
        <begin position="881"/>
        <end position="909"/>
    </location>
</feature>
<evidence type="ECO:0000259" key="4">
    <source>
        <dbReference type="PROSITE" id="PS50004"/>
    </source>
</evidence>
<dbReference type="PANTHER" id="PTHR12157">
    <property type="entry name" value="REGULATING SYNAPTIC MEMBRANE EXOCYTOSIS PROTEIN"/>
    <property type="match status" value="1"/>
</dbReference>
<feature type="compositionally biased region" description="Polar residues" evidence="3">
    <location>
        <begin position="607"/>
        <end position="621"/>
    </location>
</feature>
<dbReference type="Pfam" id="PF00168">
    <property type="entry name" value="C2"/>
    <property type="match status" value="2"/>
</dbReference>
<name>A0ABM1ABP3_APLCA</name>
<feature type="compositionally biased region" description="Polar residues" evidence="3">
    <location>
        <begin position="188"/>
        <end position="200"/>
    </location>
</feature>
<keyword evidence="7" id="KW-1185">Reference proteome</keyword>
<feature type="domain" description="C2" evidence="4">
    <location>
        <begin position="647"/>
        <end position="769"/>
    </location>
</feature>
<dbReference type="PROSITE" id="PS50916">
    <property type="entry name" value="RABBD"/>
    <property type="match status" value="1"/>
</dbReference>
<evidence type="ECO:0000313" key="7">
    <source>
        <dbReference type="Proteomes" id="UP000694888"/>
    </source>
</evidence>
<accession>A0ABM1ABP3</accession>
<keyword evidence="1" id="KW-0770">Synapse</keyword>
<feature type="compositionally biased region" description="Basic and acidic residues" evidence="3">
    <location>
        <begin position="592"/>
        <end position="605"/>
    </location>
</feature>
<feature type="domain" description="RabBD" evidence="6">
    <location>
        <begin position="31"/>
        <end position="165"/>
    </location>
</feature>
<evidence type="ECO:0000256" key="3">
    <source>
        <dbReference type="SAM" id="MobiDB-lite"/>
    </source>
</evidence>
<dbReference type="SMART" id="SM00228">
    <property type="entry name" value="PDZ"/>
    <property type="match status" value="1"/>
</dbReference>
<dbReference type="PROSITE" id="PS50004">
    <property type="entry name" value="C2"/>
    <property type="match status" value="2"/>
</dbReference>
<feature type="domain" description="PDZ" evidence="5">
    <location>
        <begin position="507"/>
        <end position="591"/>
    </location>
</feature>
<comment type="subcellular location">
    <subcellularLocation>
        <location evidence="2">Synapse</location>
    </subcellularLocation>
</comment>
<reference evidence="8" key="1">
    <citation type="submission" date="2025-08" db="UniProtKB">
        <authorList>
            <consortium name="RefSeq"/>
        </authorList>
    </citation>
    <scope>IDENTIFICATION</scope>
</reference>